<evidence type="ECO:0000256" key="1">
    <source>
        <dbReference type="SAM" id="MobiDB-lite"/>
    </source>
</evidence>
<accession>A0ABQ8YRT9</accession>
<organism evidence="2 3">
    <name type="scientific">Anaeramoeba flamelloides</name>
    <dbReference type="NCBI Taxonomy" id="1746091"/>
    <lineage>
        <taxon>Eukaryota</taxon>
        <taxon>Metamonada</taxon>
        <taxon>Anaeramoebidae</taxon>
        <taxon>Anaeramoeba</taxon>
    </lineage>
</organism>
<evidence type="ECO:0000313" key="3">
    <source>
        <dbReference type="Proteomes" id="UP001150062"/>
    </source>
</evidence>
<evidence type="ECO:0000313" key="2">
    <source>
        <dbReference type="EMBL" id="KAJ6247328.1"/>
    </source>
</evidence>
<comment type="caution">
    <text evidence="2">The sequence shown here is derived from an EMBL/GenBank/DDBJ whole genome shotgun (WGS) entry which is preliminary data.</text>
</comment>
<keyword evidence="3" id="KW-1185">Reference proteome</keyword>
<proteinExistence type="predicted"/>
<sequence length="392" mass="46524">MNLQEKSRNLKSIDIFHYRVNTLPSLETIFSPEELENKEFYFYIPKWVINRAKILQKRWVWYSPPRFYSSQSDILAILIHYGSFDCKQSSLDLVGLFASFQWVKDIPQYYDMKRKNGIRSRQSQNSEGRCVVVKQIILDTDGSLQPTLYKTGKNSFIKSENLALYLHKNKLTDNHLDKDTTQELKPRTRSTSERLKYRPQLTKNLENKQEGIISDDRQNSISSRGYEKGQFISNQKINLQYQNPKNFQKPIFNLIFPKKKTFNQTKLIFYQQTNPITNHSGDTLKKKKKKIVSNFFVNFMENNMNLKNLPFETLQENSSNNFTNQNKILNLKLYKITCTNSTHEKSTLKFKRLPNKKISRKRNFKNNLKENNKKKYRLCLPIKVFSFSNDPW</sequence>
<feature type="compositionally biased region" description="Basic and acidic residues" evidence="1">
    <location>
        <begin position="176"/>
        <end position="196"/>
    </location>
</feature>
<reference evidence="2" key="1">
    <citation type="submission" date="2022-08" db="EMBL/GenBank/DDBJ databases">
        <title>Novel sulfate-reducing endosymbionts in the free-living metamonad Anaeramoeba.</title>
        <authorList>
            <person name="Jerlstrom-Hultqvist J."/>
            <person name="Cepicka I."/>
            <person name="Gallot-Lavallee L."/>
            <person name="Salas-Leiva D."/>
            <person name="Curtis B.A."/>
            <person name="Zahonova K."/>
            <person name="Pipaliya S."/>
            <person name="Dacks J."/>
            <person name="Roger A.J."/>
        </authorList>
    </citation>
    <scope>NUCLEOTIDE SEQUENCE</scope>
    <source>
        <strain evidence="2">Schooner1</strain>
    </source>
</reference>
<dbReference type="EMBL" id="JAOAOG010000127">
    <property type="protein sequence ID" value="KAJ6247328.1"/>
    <property type="molecule type" value="Genomic_DNA"/>
</dbReference>
<gene>
    <name evidence="2" type="ORF">M0813_18857</name>
</gene>
<name>A0ABQ8YRT9_9EUKA</name>
<dbReference type="Proteomes" id="UP001150062">
    <property type="component" value="Unassembled WGS sequence"/>
</dbReference>
<protein>
    <submittedName>
        <fullName evidence="2">Uncharacterized protein</fullName>
    </submittedName>
</protein>
<feature type="region of interest" description="Disordered" evidence="1">
    <location>
        <begin position="176"/>
        <end position="201"/>
    </location>
</feature>